<feature type="region of interest" description="Disordered" evidence="1">
    <location>
        <begin position="1"/>
        <end position="23"/>
    </location>
</feature>
<dbReference type="AlphaFoldDB" id="A0AAV2F5I6"/>
<name>A0AAV2F5I6_9ROSI</name>
<evidence type="ECO:0000313" key="3">
    <source>
        <dbReference type="EMBL" id="CAL1393495.1"/>
    </source>
</evidence>
<dbReference type="Pfam" id="PF03478">
    <property type="entry name" value="Beta-prop_KIB1-4"/>
    <property type="match status" value="1"/>
</dbReference>
<dbReference type="Proteomes" id="UP001497516">
    <property type="component" value="Chromosome 6"/>
</dbReference>
<sequence length="159" mass="18643">MAEPEQQQQQHEEPDQNHEDELPTMRESAAPALRPEPWLVYLHGKKNKKSLIYSLSERRHHVKHIPEIRNHRIFTTSHGWFFLYAWDGDCLLLNPVTMEKIPLPNWSKYHLKPANCVLSSPPHDPSCVFMFQSRMRGTSLLYCKPGDEDWTTLVVPTEM</sequence>
<dbReference type="PANTHER" id="PTHR40891">
    <property type="entry name" value="DUF295 DOMAIN-CONTAINING PROTEIN"/>
    <property type="match status" value="1"/>
</dbReference>
<dbReference type="EMBL" id="OZ034819">
    <property type="protein sequence ID" value="CAL1393495.1"/>
    <property type="molecule type" value="Genomic_DNA"/>
</dbReference>
<evidence type="ECO:0000256" key="1">
    <source>
        <dbReference type="SAM" id="MobiDB-lite"/>
    </source>
</evidence>
<keyword evidence="4" id="KW-1185">Reference proteome</keyword>
<feature type="domain" description="KIB1-4 beta-propeller" evidence="2">
    <location>
        <begin position="53"/>
        <end position="153"/>
    </location>
</feature>
<proteinExistence type="predicted"/>
<feature type="compositionally biased region" description="Basic and acidic residues" evidence="1">
    <location>
        <begin position="10"/>
        <end position="23"/>
    </location>
</feature>
<accession>A0AAV2F5I6</accession>
<gene>
    <name evidence="3" type="ORF">LTRI10_LOCUS34069</name>
</gene>
<protein>
    <recommendedName>
        <fullName evidence="2">KIB1-4 beta-propeller domain-containing protein</fullName>
    </recommendedName>
</protein>
<dbReference type="InterPro" id="IPR005174">
    <property type="entry name" value="KIB1-4_b-propeller"/>
</dbReference>
<dbReference type="PANTHER" id="PTHR40891:SF1">
    <property type="entry name" value="DUF295 DOMAIN-CONTAINING PROTEIN"/>
    <property type="match status" value="1"/>
</dbReference>
<evidence type="ECO:0000259" key="2">
    <source>
        <dbReference type="Pfam" id="PF03478"/>
    </source>
</evidence>
<organism evidence="3 4">
    <name type="scientific">Linum trigynum</name>
    <dbReference type="NCBI Taxonomy" id="586398"/>
    <lineage>
        <taxon>Eukaryota</taxon>
        <taxon>Viridiplantae</taxon>
        <taxon>Streptophyta</taxon>
        <taxon>Embryophyta</taxon>
        <taxon>Tracheophyta</taxon>
        <taxon>Spermatophyta</taxon>
        <taxon>Magnoliopsida</taxon>
        <taxon>eudicotyledons</taxon>
        <taxon>Gunneridae</taxon>
        <taxon>Pentapetalae</taxon>
        <taxon>rosids</taxon>
        <taxon>fabids</taxon>
        <taxon>Malpighiales</taxon>
        <taxon>Linaceae</taxon>
        <taxon>Linum</taxon>
    </lineage>
</organism>
<reference evidence="3 4" key="1">
    <citation type="submission" date="2024-04" db="EMBL/GenBank/DDBJ databases">
        <authorList>
            <person name="Fracassetti M."/>
        </authorList>
    </citation>
    <scope>NUCLEOTIDE SEQUENCE [LARGE SCALE GENOMIC DNA]</scope>
</reference>
<evidence type="ECO:0000313" key="4">
    <source>
        <dbReference type="Proteomes" id="UP001497516"/>
    </source>
</evidence>